<dbReference type="SUPFAM" id="SSF89360">
    <property type="entry name" value="HesB-like domain"/>
    <property type="match status" value="1"/>
</dbReference>
<dbReference type="InterPro" id="IPR050322">
    <property type="entry name" value="Fe-S_cluster_asmbl/transfer"/>
</dbReference>
<dbReference type="Gene3D" id="2.60.300.12">
    <property type="entry name" value="HesB-like domain"/>
    <property type="match status" value="1"/>
</dbReference>
<dbReference type="InterPro" id="IPR035903">
    <property type="entry name" value="HesB-like_dom_sf"/>
</dbReference>
<evidence type="ECO:0000313" key="3">
    <source>
        <dbReference type="EMBL" id="MDP4528294.1"/>
    </source>
</evidence>
<dbReference type="InterPro" id="IPR000361">
    <property type="entry name" value="ATAP_core_dom"/>
</dbReference>
<dbReference type="Proteomes" id="UP001236258">
    <property type="component" value="Unassembled WGS sequence"/>
</dbReference>
<dbReference type="InterPro" id="IPR016092">
    <property type="entry name" value="ATAP"/>
</dbReference>
<comment type="caution">
    <text evidence="3">The sequence shown here is derived from an EMBL/GenBank/DDBJ whole genome shotgun (WGS) entry which is preliminary data.</text>
</comment>
<evidence type="ECO:0000259" key="2">
    <source>
        <dbReference type="Pfam" id="PF01521"/>
    </source>
</evidence>
<sequence>MHVETFTPTARQGDPIRLTQTAIDYFESMLAKQPGKVLRLSTKVSGCSGYAYVLDFVPQAADSDTQVRASDNLTICIDQKALSLVQDTEIDYVKEGLNGLVKFNNPNVVAECGCGESFNVG</sequence>
<feature type="domain" description="Core" evidence="2">
    <location>
        <begin position="16"/>
        <end position="116"/>
    </location>
</feature>
<dbReference type="NCBIfam" id="TIGR00049">
    <property type="entry name" value="iron-sulfur cluster assembly accessory protein"/>
    <property type="match status" value="1"/>
</dbReference>
<proteinExistence type="inferred from homology"/>
<keyword evidence="4" id="KW-1185">Reference proteome</keyword>
<dbReference type="Pfam" id="PF01521">
    <property type="entry name" value="Fe-S_biosyn"/>
    <property type="match status" value="1"/>
</dbReference>
<reference evidence="3 4" key="1">
    <citation type="submission" date="2023-08" db="EMBL/GenBank/DDBJ databases">
        <authorList>
            <person name="Joshi A."/>
            <person name="Thite S."/>
        </authorList>
    </citation>
    <scope>NUCLEOTIDE SEQUENCE [LARGE SCALE GENOMIC DNA]</scope>
    <source>
        <strain evidence="3 4">1E1</strain>
    </source>
</reference>
<evidence type="ECO:0000256" key="1">
    <source>
        <dbReference type="ARBA" id="ARBA00006718"/>
    </source>
</evidence>
<dbReference type="EMBL" id="JAUZVY010000002">
    <property type="protein sequence ID" value="MDP4528294.1"/>
    <property type="molecule type" value="Genomic_DNA"/>
</dbReference>
<name>A0ABT9GMZ0_9GAMM</name>
<protein>
    <submittedName>
        <fullName evidence="3">Iron-sulfur cluster assembly accessory protein</fullName>
    </submittedName>
</protein>
<evidence type="ECO:0000313" key="4">
    <source>
        <dbReference type="Proteomes" id="UP001236258"/>
    </source>
</evidence>
<comment type="similarity">
    <text evidence="1">Belongs to the HesB/IscA family.</text>
</comment>
<dbReference type="PANTHER" id="PTHR10072:SF41">
    <property type="entry name" value="IRON-SULFUR CLUSTER ASSEMBLY 1 HOMOLOG, MITOCHONDRIAL"/>
    <property type="match status" value="1"/>
</dbReference>
<dbReference type="PANTHER" id="PTHR10072">
    <property type="entry name" value="IRON-SULFUR CLUSTER ASSEMBLY PROTEIN"/>
    <property type="match status" value="1"/>
</dbReference>
<gene>
    <name evidence="3" type="ORF">Q3O59_04525</name>
</gene>
<organism evidence="3 4">
    <name type="scientific">Alkalimonas delamerensis</name>
    <dbReference type="NCBI Taxonomy" id="265981"/>
    <lineage>
        <taxon>Bacteria</taxon>
        <taxon>Pseudomonadati</taxon>
        <taxon>Pseudomonadota</taxon>
        <taxon>Gammaproteobacteria</taxon>
        <taxon>Alkalimonas</taxon>
    </lineage>
</organism>
<accession>A0ABT9GMZ0</accession>
<dbReference type="RefSeq" id="WP_305944450.1">
    <property type="nucleotide sequence ID" value="NZ_JAUZVY010000002.1"/>
</dbReference>